<dbReference type="PANTHER" id="PTHR43330">
    <property type="entry name" value="METHIONINE AMINOPEPTIDASE"/>
    <property type="match status" value="1"/>
</dbReference>
<dbReference type="InterPro" id="IPR036005">
    <property type="entry name" value="Creatinase/aminopeptidase-like"/>
</dbReference>
<feature type="binding site" evidence="6">
    <location>
        <position position="174"/>
    </location>
    <ligand>
        <name>a divalent metal cation</name>
        <dbReference type="ChEBI" id="CHEBI:60240"/>
        <label>2</label>
        <note>catalytic</note>
    </ligand>
</feature>
<evidence type="ECO:0000259" key="8">
    <source>
        <dbReference type="Pfam" id="PF00557"/>
    </source>
</evidence>
<dbReference type="InterPro" id="IPR002467">
    <property type="entry name" value="Pept_M24A_MAP1"/>
</dbReference>
<dbReference type="InterPro" id="IPR000994">
    <property type="entry name" value="Pept_M24"/>
</dbReference>
<dbReference type="GO" id="GO:0070006">
    <property type="term" value="F:metalloaminopeptidase activity"/>
    <property type="evidence" value="ECO:0007669"/>
    <property type="project" value="UniProtKB-UniRule"/>
</dbReference>
<proteinExistence type="inferred from homology"/>
<evidence type="ECO:0000256" key="6">
    <source>
        <dbReference type="HAMAP-Rule" id="MF_01974"/>
    </source>
</evidence>
<evidence type="ECO:0000256" key="1">
    <source>
        <dbReference type="ARBA" id="ARBA00002521"/>
    </source>
</evidence>
<evidence type="ECO:0000256" key="5">
    <source>
        <dbReference type="ARBA" id="ARBA00022801"/>
    </source>
</evidence>
<evidence type="ECO:0000256" key="2">
    <source>
        <dbReference type="ARBA" id="ARBA00022438"/>
    </source>
</evidence>
<accession>A0A0H4T5J4</accession>
<comment type="subunit">
    <text evidence="6">Monomer.</text>
</comment>
<feature type="binding site" evidence="6">
    <location>
        <position position="207"/>
    </location>
    <ligand>
        <name>a divalent metal cation</name>
        <dbReference type="ChEBI" id="CHEBI:60240"/>
        <label>2</label>
        <note>catalytic</note>
    </ligand>
</feature>
<feature type="binding site" evidence="6">
    <location>
        <position position="111"/>
    </location>
    <ligand>
        <name>a divalent metal cation</name>
        <dbReference type="ChEBI" id="CHEBI:60240"/>
        <label>2</label>
        <note>catalytic</note>
    </ligand>
</feature>
<gene>
    <name evidence="6" type="primary">map</name>
</gene>
<dbReference type="SUPFAM" id="SSF55920">
    <property type="entry name" value="Creatinase/aminopeptidase"/>
    <property type="match status" value="1"/>
</dbReference>
<keyword evidence="5 6" id="KW-0378">Hydrolase</keyword>
<dbReference type="HAMAP" id="MF_01974">
    <property type="entry name" value="MetAP_1"/>
    <property type="match status" value="1"/>
</dbReference>
<keyword evidence="4 6" id="KW-0479">Metal-binding</keyword>
<dbReference type="GO" id="GO:0005829">
    <property type="term" value="C:cytosol"/>
    <property type="evidence" value="ECO:0007669"/>
    <property type="project" value="TreeGrafter"/>
</dbReference>
<dbReference type="InterPro" id="IPR001714">
    <property type="entry name" value="Pept_M24_MAP"/>
</dbReference>
<comment type="cofactor">
    <cofactor evidence="6">
        <name>Co(2+)</name>
        <dbReference type="ChEBI" id="CHEBI:48828"/>
    </cofactor>
    <cofactor evidence="6">
        <name>Zn(2+)</name>
        <dbReference type="ChEBI" id="CHEBI:29105"/>
    </cofactor>
    <cofactor evidence="6">
        <name>Mn(2+)</name>
        <dbReference type="ChEBI" id="CHEBI:29035"/>
    </cofactor>
    <cofactor evidence="6">
        <name>Fe(2+)</name>
        <dbReference type="ChEBI" id="CHEBI:29033"/>
    </cofactor>
    <text evidence="6">Binds 2 divalent metal cations per subunit. Has a high-affinity and a low affinity metal-binding site. The true nature of the physiological cofactor is under debate. The enzyme is active with cobalt, zinc, manganese or divalent iron ions. Most likely, methionine aminopeptidases function as mononuclear Fe(2+)-metalloproteases under physiological conditions, and the catalytically relevant metal-binding site has been assigned to the histidine-containing high-affinity site.</text>
</comment>
<dbReference type="EMBL" id="KT007006">
    <property type="protein sequence ID" value="AKQ02993.1"/>
    <property type="molecule type" value="Genomic_DNA"/>
</dbReference>
<dbReference type="GO" id="GO:0006508">
    <property type="term" value="P:proteolysis"/>
    <property type="evidence" value="ECO:0007669"/>
    <property type="project" value="UniProtKB-KW"/>
</dbReference>
<organism evidence="9">
    <name type="scientific">uncultured delta proteobacterium Rifle_16ft_4_minimus_37851</name>
    <dbReference type="NCBI Taxonomy" id="1665181"/>
    <lineage>
        <taxon>Bacteria</taxon>
        <taxon>Deltaproteobacteria</taxon>
        <taxon>environmental samples</taxon>
    </lineage>
</organism>
<evidence type="ECO:0000256" key="3">
    <source>
        <dbReference type="ARBA" id="ARBA00022670"/>
    </source>
</evidence>
<feature type="binding site" evidence="6">
    <location>
        <position position="238"/>
    </location>
    <ligand>
        <name>a divalent metal cation</name>
        <dbReference type="ChEBI" id="CHEBI:60240"/>
        <label>1</label>
    </ligand>
</feature>
<dbReference type="GO" id="GO:0046872">
    <property type="term" value="F:metal ion binding"/>
    <property type="evidence" value="ECO:0007669"/>
    <property type="project" value="UniProtKB-UniRule"/>
</dbReference>
<protein>
    <recommendedName>
        <fullName evidence="6 7">Methionine aminopeptidase</fullName>
        <shortName evidence="6">MAP</shortName>
        <shortName evidence="6">MetAP</shortName>
        <ecNumber evidence="6 7">3.4.11.18</ecNumber>
    </recommendedName>
    <alternativeName>
        <fullName evidence="6">Peptidase M</fullName>
    </alternativeName>
</protein>
<dbReference type="AlphaFoldDB" id="A0A0H4T5J4"/>
<feature type="binding site" evidence="6">
    <location>
        <position position="238"/>
    </location>
    <ligand>
        <name>a divalent metal cation</name>
        <dbReference type="ChEBI" id="CHEBI:60240"/>
        <label>2</label>
        <note>catalytic</note>
    </ligand>
</feature>
<dbReference type="PROSITE" id="PS00680">
    <property type="entry name" value="MAP_1"/>
    <property type="match status" value="1"/>
</dbReference>
<dbReference type="CDD" id="cd01086">
    <property type="entry name" value="MetAP1"/>
    <property type="match status" value="1"/>
</dbReference>
<evidence type="ECO:0000256" key="7">
    <source>
        <dbReference type="RuleBase" id="RU003653"/>
    </source>
</evidence>
<comment type="catalytic activity">
    <reaction evidence="6 7">
        <text>Release of N-terminal amino acids, preferentially methionine, from peptides and arylamides.</text>
        <dbReference type="EC" id="3.4.11.18"/>
    </reaction>
</comment>
<keyword evidence="2 6" id="KW-0031">Aminopeptidase</keyword>
<dbReference type="Gene3D" id="3.90.230.10">
    <property type="entry name" value="Creatinase/methionine aminopeptidase superfamily"/>
    <property type="match status" value="1"/>
</dbReference>
<comment type="function">
    <text evidence="1 6">Removes the N-terminal methionine from nascent proteins. The N-terminal methionine is often cleaved when the second residue in the primary sequence is small and uncharged (Met-Ala-, Cys, Gly, Pro, Ser, Thr, or Val). Requires deformylation of the N(alpha)-formylated initiator methionine before it can be hydrolyzed.</text>
</comment>
<evidence type="ECO:0000313" key="9">
    <source>
        <dbReference type="EMBL" id="AKQ02993.1"/>
    </source>
</evidence>
<evidence type="ECO:0000256" key="4">
    <source>
        <dbReference type="ARBA" id="ARBA00022723"/>
    </source>
</evidence>
<dbReference type="GO" id="GO:0004239">
    <property type="term" value="F:initiator methionyl aminopeptidase activity"/>
    <property type="evidence" value="ECO:0007669"/>
    <property type="project" value="UniProtKB-UniRule"/>
</dbReference>
<name>A0A0H4T5J4_9DELT</name>
<feature type="binding site" evidence="6">
    <location>
        <position position="111"/>
    </location>
    <ligand>
        <name>a divalent metal cation</name>
        <dbReference type="ChEBI" id="CHEBI:60240"/>
        <label>1</label>
    </ligand>
</feature>
<feature type="binding site" evidence="6">
    <location>
        <position position="100"/>
    </location>
    <ligand>
        <name>a divalent metal cation</name>
        <dbReference type="ChEBI" id="CHEBI:60240"/>
        <label>1</label>
    </ligand>
</feature>
<reference evidence="9" key="1">
    <citation type="journal article" date="2015" name="ISME J.">
        <title>Aquifer environment selects for microbial species cohorts in sediment and groundwater.</title>
        <authorList>
            <person name="Hug L.A."/>
            <person name="Thomas B.C."/>
            <person name="Brown C.T."/>
            <person name="Frischkorn K.R."/>
            <person name="Williams K.H."/>
            <person name="Tringe S.G."/>
            <person name="Banfield J.F."/>
        </authorList>
    </citation>
    <scope>NUCLEOTIDE SEQUENCE</scope>
</reference>
<dbReference type="PRINTS" id="PR00599">
    <property type="entry name" value="MAPEPTIDASE"/>
</dbReference>
<dbReference type="PANTHER" id="PTHR43330:SF27">
    <property type="entry name" value="METHIONINE AMINOPEPTIDASE"/>
    <property type="match status" value="1"/>
</dbReference>
<dbReference type="Pfam" id="PF00557">
    <property type="entry name" value="Peptidase_M24"/>
    <property type="match status" value="1"/>
</dbReference>
<dbReference type="EC" id="3.4.11.18" evidence="6 7"/>
<feature type="binding site" evidence="6">
    <location>
        <position position="181"/>
    </location>
    <ligand>
        <name>substrate</name>
    </ligand>
</feature>
<keyword evidence="3 6" id="KW-0645">Protease</keyword>
<sequence>MKREAPIILKTPEEVEKLRKGNLIVADILRVLKKEVAPGITTMDLESIAEQELGKRKVKAAFKGYMGYPFCLCASVNEEIVHGMPSAKKVLREGDIVGLDFGVLFEGFYGDAAITVGVGGISAEAGKLIEVTERCLEKAIDKARIGLRLYDISHAVQSCAEGEGFSVVRAFVGHGIGRHLHEPPQVPNFGSPGKGELLREGMVLAIEPMINQGGHQVRILDDGWTAVTADGKLSAHFEHSVAITKDGPRVLSRL</sequence>
<feature type="binding site" evidence="6">
    <location>
        <position position="82"/>
    </location>
    <ligand>
        <name>substrate</name>
    </ligand>
</feature>
<comment type="similarity">
    <text evidence="6">Belongs to the peptidase M24A family. Methionine aminopeptidase type 1 subfamily.</text>
</comment>
<dbReference type="NCBIfam" id="TIGR00500">
    <property type="entry name" value="met_pdase_I"/>
    <property type="match status" value="1"/>
</dbReference>
<feature type="domain" description="Peptidase M24" evidence="8">
    <location>
        <begin position="16"/>
        <end position="245"/>
    </location>
</feature>